<dbReference type="Gene3D" id="1.10.510.10">
    <property type="entry name" value="Transferase(Phosphotransferase) domain 1"/>
    <property type="match status" value="1"/>
</dbReference>
<protein>
    <submittedName>
        <fullName evidence="1">15624_t:CDS:1</fullName>
    </submittedName>
</protein>
<name>A0A9W4S9L3_9GLOM</name>
<dbReference type="Proteomes" id="UP001153678">
    <property type="component" value="Unassembled WGS sequence"/>
</dbReference>
<organism evidence="1 2">
    <name type="scientific">Funneliformis geosporum</name>
    <dbReference type="NCBI Taxonomy" id="1117311"/>
    <lineage>
        <taxon>Eukaryota</taxon>
        <taxon>Fungi</taxon>
        <taxon>Fungi incertae sedis</taxon>
        <taxon>Mucoromycota</taxon>
        <taxon>Glomeromycotina</taxon>
        <taxon>Glomeromycetes</taxon>
        <taxon>Glomerales</taxon>
        <taxon>Glomeraceae</taxon>
        <taxon>Funneliformis</taxon>
    </lineage>
</organism>
<dbReference type="EMBL" id="CAMKVN010000014">
    <property type="protein sequence ID" value="CAI2161806.1"/>
    <property type="molecule type" value="Genomic_DNA"/>
</dbReference>
<dbReference type="PANTHER" id="PTHR43628">
    <property type="entry name" value="ACTIVATOR OF C KINASE PROTEIN 1-RELATED"/>
    <property type="match status" value="1"/>
</dbReference>
<keyword evidence="2" id="KW-1185">Reference proteome</keyword>
<dbReference type="Pfam" id="PF08238">
    <property type="entry name" value="Sel1"/>
    <property type="match status" value="5"/>
</dbReference>
<sequence>MIRVKINVLYIFIRESKSIYVDEPYDFDLITNIVEGLREKLIPGTPEDYVKVYTKCWDFEPDKRPTMKQLVDELKRIKTKIEDSITVDDPVGNYGSSPNSNNTIDSSINNSFPLIYVGKCYEDGYGINEDKTAAFEYYEKAANKNFTVGQSKIGYFYYNGIGVVKDLKNAVDWYEKASNLGNIIAKYYLGNLYLNGIGVKRDRHKAFELFAESAEGNYSNGITILGYCYKNGKGTSINKKKAFELYVKASELNNKVAQYNLALMYEYGDGVKKDKIRANELYKESAKQGYPKDVMFVFLEVSKI</sequence>
<proteinExistence type="predicted"/>
<dbReference type="Gene3D" id="1.25.40.10">
    <property type="entry name" value="Tetratricopeptide repeat domain"/>
    <property type="match status" value="2"/>
</dbReference>
<dbReference type="SUPFAM" id="SSF56112">
    <property type="entry name" value="Protein kinase-like (PK-like)"/>
    <property type="match status" value="1"/>
</dbReference>
<dbReference type="OrthoDB" id="2384430at2759"/>
<dbReference type="InterPro" id="IPR011990">
    <property type="entry name" value="TPR-like_helical_dom_sf"/>
</dbReference>
<comment type="caution">
    <text evidence="1">The sequence shown here is derived from an EMBL/GenBank/DDBJ whole genome shotgun (WGS) entry which is preliminary data.</text>
</comment>
<dbReference type="InterPro" id="IPR052945">
    <property type="entry name" value="Mitotic_Regulator"/>
</dbReference>
<accession>A0A9W4S9L3</accession>
<dbReference type="InterPro" id="IPR011009">
    <property type="entry name" value="Kinase-like_dom_sf"/>
</dbReference>
<dbReference type="InterPro" id="IPR006597">
    <property type="entry name" value="Sel1-like"/>
</dbReference>
<gene>
    <name evidence="1" type="ORF">FWILDA_LOCUS239</name>
</gene>
<dbReference type="SUPFAM" id="SSF81901">
    <property type="entry name" value="HCP-like"/>
    <property type="match status" value="1"/>
</dbReference>
<dbReference type="AlphaFoldDB" id="A0A9W4S9L3"/>
<dbReference type="PANTHER" id="PTHR43628:SF1">
    <property type="entry name" value="CHITIN SYNTHASE REGULATORY FACTOR 2-RELATED"/>
    <property type="match status" value="1"/>
</dbReference>
<evidence type="ECO:0000313" key="1">
    <source>
        <dbReference type="EMBL" id="CAI2161806.1"/>
    </source>
</evidence>
<dbReference type="SMART" id="SM00671">
    <property type="entry name" value="SEL1"/>
    <property type="match status" value="5"/>
</dbReference>
<evidence type="ECO:0000313" key="2">
    <source>
        <dbReference type="Proteomes" id="UP001153678"/>
    </source>
</evidence>
<reference evidence="1" key="1">
    <citation type="submission" date="2022-08" db="EMBL/GenBank/DDBJ databases">
        <authorList>
            <person name="Kallberg Y."/>
            <person name="Tangrot J."/>
            <person name="Rosling A."/>
        </authorList>
    </citation>
    <scope>NUCLEOTIDE SEQUENCE</scope>
    <source>
        <strain evidence="1">Wild A</strain>
    </source>
</reference>